<keyword evidence="4" id="KW-1185">Reference proteome</keyword>
<name>D4AQ33_ARTBC</name>
<gene>
    <name evidence="3" type="ORF">ARB_06340</name>
</gene>
<dbReference type="KEGG" id="abe:ARB_06340"/>
<evidence type="ECO:0000313" key="4">
    <source>
        <dbReference type="Proteomes" id="UP000008866"/>
    </source>
</evidence>
<dbReference type="eggNOG" id="KOG2538">
    <property type="taxonomic scope" value="Eukaryota"/>
</dbReference>
<dbReference type="GO" id="GO:0031261">
    <property type="term" value="C:DNA replication preinitiation complex"/>
    <property type="evidence" value="ECO:0007669"/>
    <property type="project" value="TreeGrafter"/>
</dbReference>
<dbReference type="EMBL" id="ABSU01000005">
    <property type="protein sequence ID" value="EFE34577.1"/>
    <property type="molecule type" value="Genomic_DNA"/>
</dbReference>
<accession>D4AQ33</accession>
<dbReference type="InterPro" id="IPR045667">
    <property type="entry name" value="ORC3_N"/>
</dbReference>
<evidence type="ECO:0000256" key="1">
    <source>
        <dbReference type="SAM" id="MobiDB-lite"/>
    </source>
</evidence>
<feature type="domain" description="Origin recognition complex subunit 3 N-terminal" evidence="2">
    <location>
        <begin position="17"/>
        <end position="239"/>
    </location>
</feature>
<dbReference type="GO" id="GO:0005656">
    <property type="term" value="C:nuclear pre-replicative complex"/>
    <property type="evidence" value="ECO:0007669"/>
    <property type="project" value="TreeGrafter"/>
</dbReference>
<dbReference type="Pfam" id="PF07034">
    <property type="entry name" value="ORC3_N"/>
    <property type="match status" value="1"/>
</dbReference>
<feature type="region of interest" description="Disordered" evidence="1">
    <location>
        <begin position="25"/>
        <end position="53"/>
    </location>
</feature>
<protein>
    <recommendedName>
        <fullName evidence="2">Origin recognition complex subunit 3 N-terminal domain-containing protein</fullName>
    </recommendedName>
</protein>
<dbReference type="InterPro" id="IPR020795">
    <property type="entry name" value="ORC3"/>
</dbReference>
<dbReference type="CDD" id="cd20704">
    <property type="entry name" value="Orc3"/>
    <property type="match status" value="1"/>
</dbReference>
<dbReference type="GeneID" id="9520941"/>
<sequence length="239" mass="26090">MQPGHEAAGGLAGFEYQGSYIYKPAKKSNDTNGTSNKRRKVNHASSSQSSGSRISPFVPLLNGYETKESVKLRYGLFQDLWTQREHTIQSILREVDSEVLKNIAAFIEESSTVTCNGRIPTGMISVGSNISSTGGLLERLRKELQSSGNACLVTLDSGDTSNIKNALKTIIKLAITSMEDIDSYRDSLTSKTGLKLLPYDLDLMLACVRRNGVKKVVIAFRDSEAFDSSVLSDLITLLS</sequence>
<dbReference type="GO" id="GO:0005664">
    <property type="term" value="C:nuclear origin of replication recognition complex"/>
    <property type="evidence" value="ECO:0007669"/>
    <property type="project" value="InterPro"/>
</dbReference>
<dbReference type="GO" id="GO:0003688">
    <property type="term" value="F:DNA replication origin binding"/>
    <property type="evidence" value="ECO:0007669"/>
    <property type="project" value="TreeGrafter"/>
</dbReference>
<dbReference type="RefSeq" id="XP_003015217.1">
    <property type="nucleotide sequence ID" value="XM_003015171.1"/>
</dbReference>
<dbReference type="PANTHER" id="PTHR12748:SF0">
    <property type="entry name" value="ORIGIN RECOGNITION COMPLEX SUBUNIT 3"/>
    <property type="match status" value="1"/>
</dbReference>
<dbReference type="PANTHER" id="PTHR12748">
    <property type="entry name" value="ORIGIN RECOGNITION COMPLEX SUBUNIT 3"/>
    <property type="match status" value="1"/>
</dbReference>
<proteinExistence type="predicted"/>
<dbReference type="HOGENOM" id="CLU_071624_0_0_1"/>
<organism evidence="3 4">
    <name type="scientific">Arthroderma benhamiae (strain ATCC MYA-4681 / CBS 112371)</name>
    <name type="common">Trichophyton mentagrophytes</name>
    <dbReference type="NCBI Taxonomy" id="663331"/>
    <lineage>
        <taxon>Eukaryota</taxon>
        <taxon>Fungi</taxon>
        <taxon>Dikarya</taxon>
        <taxon>Ascomycota</taxon>
        <taxon>Pezizomycotina</taxon>
        <taxon>Eurotiomycetes</taxon>
        <taxon>Eurotiomycetidae</taxon>
        <taxon>Onygenales</taxon>
        <taxon>Arthrodermataceae</taxon>
        <taxon>Trichophyton</taxon>
    </lineage>
</organism>
<dbReference type="Proteomes" id="UP000008866">
    <property type="component" value="Unassembled WGS sequence"/>
</dbReference>
<evidence type="ECO:0000259" key="2">
    <source>
        <dbReference type="Pfam" id="PF07034"/>
    </source>
</evidence>
<dbReference type="OMA" id="YNDLWSS"/>
<reference evidence="4" key="1">
    <citation type="journal article" date="2011" name="Genome Biol.">
        <title>Comparative and functional genomics provide insights into the pathogenicity of dermatophytic fungi.</title>
        <authorList>
            <person name="Burmester A."/>
            <person name="Shelest E."/>
            <person name="Gloeckner G."/>
            <person name="Heddergott C."/>
            <person name="Schindler S."/>
            <person name="Staib P."/>
            <person name="Heidel A."/>
            <person name="Felder M."/>
            <person name="Petzold A."/>
            <person name="Szafranski K."/>
            <person name="Feuermann M."/>
            <person name="Pedruzzi I."/>
            <person name="Priebe S."/>
            <person name="Groth M."/>
            <person name="Winkler R."/>
            <person name="Li W."/>
            <person name="Kniemeyer O."/>
            <person name="Schroeckh V."/>
            <person name="Hertweck C."/>
            <person name="Hube B."/>
            <person name="White T.C."/>
            <person name="Platzer M."/>
            <person name="Guthke R."/>
            <person name="Heitman J."/>
            <person name="Woestemeyer J."/>
            <person name="Zipfel P.F."/>
            <person name="Monod M."/>
            <person name="Brakhage A.A."/>
        </authorList>
    </citation>
    <scope>NUCLEOTIDE SEQUENCE [LARGE SCALE GENOMIC DNA]</scope>
    <source>
        <strain evidence="4">ATCC MYA-4681 / CBS 112371</strain>
    </source>
</reference>
<dbReference type="GO" id="GO:0006270">
    <property type="term" value="P:DNA replication initiation"/>
    <property type="evidence" value="ECO:0007669"/>
    <property type="project" value="TreeGrafter"/>
</dbReference>
<dbReference type="AlphaFoldDB" id="D4AQ33"/>
<comment type="caution">
    <text evidence="3">The sequence shown here is derived from an EMBL/GenBank/DDBJ whole genome shotgun (WGS) entry which is preliminary data.</text>
</comment>
<evidence type="ECO:0000313" key="3">
    <source>
        <dbReference type="EMBL" id="EFE34577.1"/>
    </source>
</evidence>
<dbReference type="STRING" id="663331.D4AQ33"/>